<dbReference type="EMBL" id="UGLC01000002">
    <property type="protein sequence ID" value="STT56533.1"/>
    <property type="molecule type" value="Genomic_DNA"/>
</dbReference>
<evidence type="ECO:0000313" key="12">
    <source>
        <dbReference type="Proteomes" id="UP000259497"/>
    </source>
</evidence>
<dbReference type="RefSeq" id="WP_004149713.1">
    <property type="nucleotide sequence ID" value="NZ_BGNZ01000050.1"/>
</dbReference>
<comment type="subcellular location">
    <subcellularLocation>
        <location evidence="3">Cytoplasm</location>
    </subcellularLocation>
</comment>
<dbReference type="Proteomes" id="UP000259497">
    <property type="component" value="Unassembled WGS sequence"/>
</dbReference>
<dbReference type="NCBIfam" id="NF009682">
    <property type="entry name" value="PRK13203.1"/>
    <property type="match status" value="1"/>
</dbReference>
<sequence length="146" mass="15831">MKKQSNTSETMVKKVETGVSVGGYVLADSPITFNEGRSITTVHVKNTGDRPIQVGSHFHFFEANKALEFERSKAFGKRLNITATTAIRFEPGDAITVELIPFSGQQVVYGFNNLVDGWVGNASGIQGDAPEDILNNAIKHGFKSVS</sequence>
<comment type="subunit">
    <text evidence="3">Heterotrimer of UreA (gamma), UreB (beta) and UreC (alpha) subunits. Three heterotrimers associate to form the active enzyme.</text>
</comment>
<evidence type="ECO:0000256" key="1">
    <source>
        <dbReference type="ARBA" id="ARBA00022801"/>
    </source>
</evidence>
<keyword evidence="3" id="KW-0963">Cytoplasm</keyword>
<evidence type="ECO:0000313" key="6">
    <source>
        <dbReference type="EMBL" id="STT56533.1"/>
    </source>
</evidence>
<reference evidence="8 12" key="2">
    <citation type="submission" date="2018-08" db="EMBL/GenBank/DDBJ databases">
        <authorList>
            <consortium name="Pathogen Informatics"/>
        </authorList>
    </citation>
    <scope>NUCLEOTIDE SEQUENCE [LARGE SCALE GENOMIC DNA]</scope>
    <source>
        <strain evidence="8 12">EuSCAPE_GR114</strain>
    </source>
</reference>
<dbReference type="Proteomes" id="UP000254799">
    <property type="component" value="Unassembled WGS sequence"/>
</dbReference>
<dbReference type="GO" id="GO:0035550">
    <property type="term" value="C:urease complex"/>
    <property type="evidence" value="ECO:0007669"/>
    <property type="project" value="InterPro"/>
</dbReference>
<dbReference type="EC" id="3.5.1.5" evidence="3"/>
<evidence type="ECO:0000313" key="8">
    <source>
        <dbReference type="EMBL" id="SVS29742.1"/>
    </source>
</evidence>
<dbReference type="Proteomes" id="UP000255192">
    <property type="component" value="Unassembled WGS sequence"/>
</dbReference>
<keyword evidence="1 3" id="KW-0378">Hydrolase</keyword>
<dbReference type="PANTHER" id="PTHR33569">
    <property type="entry name" value="UREASE"/>
    <property type="match status" value="1"/>
</dbReference>
<reference evidence="9 10" key="1">
    <citation type="submission" date="2018-06" db="EMBL/GenBank/DDBJ databases">
        <authorList>
            <consortium name="Pathogen Informatics"/>
            <person name="Doyle S."/>
        </authorList>
    </citation>
    <scope>NUCLEOTIDE SEQUENCE [LARGE SCALE GENOMIC DNA]</scope>
    <source>
        <strain evidence="7 11">NCTC204</strain>
        <strain evidence="6 10">NCTC8849</strain>
        <strain evidence="5 9">NCTC9128</strain>
    </source>
</reference>
<comment type="similarity">
    <text evidence="3">Belongs to the urease beta subunit family.</text>
</comment>
<dbReference type="Proteomes" id="UP001244490">
    <property type="component" value="Unassembled WGS sequence"/>
</dbReference>
<evidence type="ECO:0000313" key="11">
    <source>
        <dbReference type="Proteomes" id="UP000255192"/>
    </source>
</evidence>
<dbReference type="UniPathway" id="UPA00258">
    <property type="reaction ID" value="UER00370"/>
</dbReference>
<dbReference type="GO" id="GO:0009039">
    <property type="term" value="F:urease activity"/>
    <property type="evidence" value="ECO:0007669"/>
    <property type="project" value="UniProtKB-UniRule"/>
</dbReference>
<dbReference type="GO" id="GO:0043419">
    <property type="term" value="P:urea catabolic process"/>
    <property type="evidence" value="ECO:0007669"/>
    <property type="project" value="UniProtKB-UniRule"/>
</dbReference>
<dbReference type="Proteomes" id="UP000251088">
    <property type="component" value="Unassembled WGS sequence"/>
</dbReference>
<reference evidence="4" key="3">
    <citation type="submission" date="2023-07" db="EMBL/GenBank/DDBJ databases">
        <authorList>
            <person name="Peng Z."/>
        </authorList>
    </citation>
    <scope>NUCLEOTIDE SEQUENCE</scope>
    <source>
        <strain evidence="4">KP219</strain>
    </source>
</reference>
<accession>A0A2L1BU23</accession>
<organism evidence="5 9">
    <name type="scientific">Klebsiella pneumoniae</name>
    <dbReference type="NCBI Taxonomy" id="573"/>
    <lineage>
        <taxon>Bacteria</taxon>
        <taxon>Pseudomonadati</taxon>
        <taxon>Pseudomonadota</taxon>
        <taxon>Gammaproteobacteria</taxon>
        <taxon>Enterobacterales</taxon>
        <taxon>Enterobacteriaceae</taxon>
        <taxon>Klebsiella/Raoultella group</taxon>
        <taxon>Klebsiella</taxon>
        <taxon>Klebsiella pneumoniae complex</taxon>
    </lineage>
</organism>
<dbReference type="Pfam" id="PF00699">
    <property type="entry name" value="Urease_beta"/>
    <property type="match status" value="1"/>
</dbReference>
<dbReference type="InterPro" id="IPR002019">
    <property type="entry name" value="Urease_beta-like"/>
</dbReference>
<protein>
    <recommendedName>
        <fullName evidence="3">Urease subunit beta</fullName>
        <ecNumber evidence="3">3.5.1.5</ecNumber>
    </recommendedName>
    <alternativeName>
        <fullName evidence="3">Urea amidohydrolase subunit beta</fullName>
    </alternativeName>
</protein>
<evidence type="ECO:0000256" key="2">
    <source>
        <dbReference type="ARBA" id="ARBA00047778"/>
    </source>
</evidence>
<dbReference type="InterPro" id="IPR050069">
    <property type="entry name" value="Urease_subunit"/>
</dbReference>
<dbReference type="HAMAP" id="MF_01954">
    <property type="entry name" value="Urease_beta"/>
    <property type="match status" value="1"/>
</dbReference>
<evidence type="ECO:0000256" key="3">
    <source>
        <dbReference type="HAMAP-Rule" id="MF_01954"/>
    </source>
</evidence>
<dbReference type="EMBL" id="UAWN01000012">
    <property type="protein sequence ID" value="SQC15086.1"/>
    <property type="molecule type" value="Genomic_DNA"/>
</dbReference>
<evidence type="ECO:0000313" key="5">
    <source>
        <dbReference type="EMBL" id="SQC15086.1"/>
    </source>
</evidence>
<dbReference type="InterPro" id="IPR036461">
    <property type="entry name" value="Urease_betasu_sf"/>
</dbReference>
<dbReference type="EMBL" id="UGMD01000002">
    <property type="protein sequence ID" value="STV03189.1"/>
    <property type="molecule type" value="Genomic_DNA"/>
</dbReference>
<dbReference type="SUPFAM" id="SSF51278">
    <property type="entry name" value="Urease, beta-subunit"/>
    <property type="match status" value="1"/>
</dbReference>
<dbReference type="Gene3D" id="2.10.150.10">
    <property type="entry name" value="Urease, beta subunit"/>
    <property type="match status" value="1"/>
</dbReference>
<evidence type="ECO:0000313" key="4">
    <source>
        <dbReference type="EMBL" id="MDP0968302.1"/>
    </source>
</evidence>
<dbReference type="AlphaFoldDB" id="A0A2L1BU23"/>
<evidence type="ECO:0000313" key="9">
    <source>
        <dbReference type="Proteomes" id="UP000251088"/>
    </source>
</evidence>
<gene>
    <name evidence="3 5" type="primary">ureB</name>
    <name evidence="6" type="synonym">ureB_1</name>
    <name evidence="7" type="synonym">ureB_2</name>
    <name evidence="7" type="ORF">NCTC204_03139</name>
    <name evidence="6" type="ORF">NCTC8849_05190</name>
    <name evidence="5" type="ORF">NCTC9128_03191</name>
    <name evidence="4" type="ORF">Q6294_14860</name>
    <name evidence="8" type="ORF">SAMEA3649733_05502</name>
</gene>
<dbReference type="PANTHER" id="PTHR33569:SF1">
    <property type="entry name" value="UREASE"/>
    <property type="match status" value="1"/>
</dbReference>
<name>A0A2L1BU23_KLEPN</name>
<dbReference type="NCBIfam" id="TIGR00192">
    <property type="entry name" value="urease_beta"/>
    <property type="match status" value="1"/>
</dbReference>
<evidence type="ECO:0000313" key="7">
    <source>
        <dbReference type="EMBL" id="STV03189.1"/>
    </source>
</evidence>
<dbReference type="EMBL" id="JAUUIA010000012">
    <property type="protein sequence ID" value="MDP0968302.1"/>
    <property type="molecule type" value="Genomic_DNA"/>
</dbReference>
<comment type="catalytic activity">
    <reaction evidence="2 3">
        <text>urea + 2 H2O + H(+) = hydrogencarbonate + 2 NH4(+)</text>
        <dbReference type="Rhea" id="RHEA:20557"/>
        <dbReference type="ChEBI" id="CHEBI:15377"/>
        <dbReference type="ChEBI" id="CHEBI:15378"/>
        <dbReference type="ChEBI" id="CHEBI:16199"/>
        <dbReference type="ChEBI" id="CHEBI:17544"/>
        <dbReference type="ChEBI" id="CHEBI:28938"/>
        <dbReference type="EC" id="3.5.1.5"/>
    </reaction>
</comment>
<dbReference type="EMBL" id="UIXM01000037">
    <property type="protein sequence ID" value="SVS29742.1"/>
    <property type="molecule type" value="Genomic_DNA"/>
</dbReference>
<dbReference type="CDD" id="cd00407">
    <property type="entry name" value="Urease_beta"/>
    <property type="match status" value="1"/>
</dbReference>
<comment type="pathway">
    <text evidence="3">Nitrogen metabolism; urea degradation; CO(2) and NH(3) from urea (urease route): step 1/1.</text>
</comment>
<proteinExistence type="inferred from homology"/>
<evidence type="ECO:0000313" key="10">
    <source>
        <dbReference type="Proteomes" id="UP000254799"/>
    </source>
</evidence>